<name>A0ABN4IFD7_THEA5</name>
<protein>
    <recommendedName>
        <fullName evidence="4">Major Facilitator Superfamily protein</fullName>
    </recommendedName>
</protein>
<keyword evidence="3" id="KW-1185">Reference proteome</keyword>
<sequence length="200" mass="20939">MNPVWKLAFLSEALGDLGAALGFSALSLEVARTGEAFWVGLFAALGYFTLGPLLLLSPRLDRGDPVRALLLLALPFPPFLAGGLLYGFAVGVTGVHLRAVRGWLLPEEALAGSLAALRALIYGAGALGGTLSGVLGGIGVTLPLRVALASFLAFYLFALGPLHPRRLEEVEAMGRASYPSRCEEGLVLSLSLFPARLTLP</sequence>
<proteinExistence type="predicted"/>
<feature type="transmembrane region" description="Helical" evidence="1">
    <location>
        <begin position="36"/>
        <end position="56"/>
    </location>
</feature>
<dbReference type="Proteomes" id="UP000058660">
    <property type="component" value="Chromosome"/>
</dbReference>
<keyword evidence="1" id="KW-0812">Transmembrane</keyword>
<feature type="transmembrane region" description="Helical" evidence="1">
    <location>
        <begin position="134"/>
        <end position="158"/>
    </location>
</feature>
<reference evidence="3" key="1">
    <citation type="journal article" date="2015" name="PLoS ONE">
        <title>Complete Genome Sequence of Thermus aquaticus Y51MC23.</title>
        <authorList>
            <person name="Brumm P.J."/>
            <person name="Monsma S."/>
            <person name="Keough B."/>
            <person name="Jasinovica S."/>
            <person name="Ferguson E."/>
            <person name="Schoenfeld T."/>
            <person name="Lodes M."/>
            <person name="Mead D.A."/>
        </authorList>
    </citation>
    <scope>NUCLEOTIDE SEQUENCE [LARGE SCALE GENOMIC DNA]</scope>
    <source>
        <strain evidence="3">BAA-2747 / Y51MC23</strain>
    </source>
</reference>
<gene>
    <name evidence="2" type="ORF">TO73_0341</name>
</gene>
<feature type="transmembrane region" description="Helical" evidence="1">
    <location>
        <begin position="68"/>
        <end position="89"/>
    </location>
</feature>
<evidence type="ECO:0000256" key="1">
    <source>
        <dbReference type="SAM" id="Phobius"/>
    </source>
</evidence>
<keyword evidence="1" id="KW-0472">Membrane</keyword>
<evidence type="ECO:0000313" key="3">
    <source>
        <dbReference type="Proteomes" id="UP000058660"/>
    </source>
</evidence>
<evidence type="ECO:0008006" key="4">
    <source>
        <dbReference type="Google" id="ProtNLM"/>
    </source>
</evidence>
<dbReference type="EMBL" id="CP010822">
    <property type="protein sequence ID" value="ALJ90202.1"/>
    <property type="molecule type" value="Genomic_DNA"/>
</dbReference>
<keyword evidence="1" id="KW-1133">Transmembrane helix</keyword>
<evidence type="ECO:0000313" key="2">
    <source>
        <dbReference type="EMBL" id="ALJ90202.1"/>
    </source>
</evidence>
<organism evidence="2 3">
    <name type="scientific">Thermus aquaticus (strain ATCC BAA-2747 / Y51MC23)</name>
    <dbReference type="NCBI Taxonomy" id="498848"/>
    <lineage>
        <taxon>Bacteria</taxon>
        <taxon>Thermotogati</taxon>
        <taxon>Deinococcota</taxon>
        <taxon>Deinococci</taxon>
        <taxon>Thermales</taxon>
        <taxon>Thermaceae</taxon>
        <taxon>Thermus</taxon>
    </lineage>
</organism>
<accession>A0ABN4IFD7</accession>
<dbReference type="RefSeq" id="WP_003043738.1">
    <property type="nucleotide sequence ID" value="NZ_CP010822.1"/>
</dbReference>